<feature type="compositionally biased region" description="Low complexity" evidence="1">
    <location>
        <begin position="54"/>
        <end position="85"/>
    </location>
</feature>
<protein>
    <submittedName>
        <fullName evidence="2">Uncharacterized protein</fullName>
    </submittedName>
</protein>
<dbReference type="Proteomes" id="UP000324897">
    <property type="component" value="Unassembled WGS sequence"/>
</dbReference>
<gene>
    <name evidence="2" type="ORF">EJB05_47725</name>
</gene>
<feature type="compositionally biased region" description="Low complexity" evidence="1">
    <location>
        <begin position="136"/>
        <end position="148"/>
    </location>
</feature>
<feature type="region of interest" description="Disordered" evidence="1">
    <location>
        <begin position="42"/>
        <end position="107"/>
    </location>
</feature>
<evidence type="ECO:0000256" key="1">
    <source>
        <dbReference type="SAM" id="MobiDB-lite"/>
    </source>
</evidence>
<feature type="region of interest" description="Disordered" evidence="1">
    <location>
        <begin position="119"/>
        <end position="148"/>
    </location>
</feature>
<feature type="region of interest" description="Disordered" evidence="1">
    <location>
        <begin position="1"/>
        <end position="24"/>
    </location>
</feature>
<evidence type="ECO:0000313" key="2">
    <source>
        <dbReference type="EMBL" id="TVU04605.1"/>
    </source>
</evidence>
<reference evidence="2 3" key="1">
    <citation type="journal article" date="2019" name="Sci. Rep.">
        <title>A high-quality genome of Eragrostis curvula grass provides insights into Poaceae evolution and supports new strategies to enhance forage quality.</title>
        <authorList>
            <person name="Carballo J."/>
            <person name="Santos B.A.C.M."/>
            <person name="Zappacosta D."/>
            <person name="Garbus I."/>
            <person name="Selva J.P."/>
            <person name="Gallo C.A."/>
            <person name="Diaz A."/>
            <person name="Albertini E."/>
            <person name="Caccamo M."/>
            <person name="Echenique V."/>
        </authorList>
    </citation>
    <scope>NUCLEOTIDE SEQUENCE [LARGE SCALE GENOMIC DNA]</scope>
    <source>
        <strain evidence="3">cv. Victoria</strain>
        <tissue evidence="2">Leaf</tissue>
    </source>
</reference>
<sequence>MATEAGTTHAPAPDGADGRPSPSRFTALELAAAEHLIHLSESSSSAAVCFTPRGPASVGSASSTSSPRSVNAPAIPRALAALAAAEEGDDDEQEVGGRPRRNKRYRPIAEIYAATALKRKTKPIGARGGRKDRPKPAAGAGKEAAMRK</sequence>
<accession>A0A5J9SZZ5</accession>
<dbReference type="PANTHER" id="PTHR35167:SF3">
    <property type="entry name" value="OS05G0216466 PROTEIN"/>
    <property type="match status" value="1"/>
</dbReference>
<keyword evidence="3" id="KW-1185">Reference proteome</keyword>
<dbReference type="EMBL" id="RWGY01000051">
    <property type="protein sequence ID" value="TVU04605.1"/>
    <property type="molecule type" value="Genomic_DNA"/>
</dbReference>
<name>A0A5J9SZZ5_9POAL</name>
<organism evidence="2 3">
    <name type="scientific">Eragrostis curvula</name>
    <name type="common">weeping love grass</name>
    <dbReference type="NCBI Taxonomy" id="38414"/>
    <lineage>
        <taxon>Eukaryota</taxon>
        <taxon>Viridiplantae</taxon>
        <taxon>Streptophyta</taxon>
        <taxon>Embryophyta</taxon>
        <taxon>Tracheophyta</taxon>
        <taxon>Spermatophyta</taxon>
        <taxon>Magnoliopsida</taxon>
        <taxon>Liliopsida</taxon>
        <taxon>Poales</taxon>
        <taxon>Poaceae</taxon>
        <taxon>PACMAD clade</taxon>
        <taxon>Chloridoideae</taxon>
        <taxon>Eragrostideae</taxon>
        <taxon>Eragrostidinae</taxon>
        <taxon>Eragrostis</taxon>
    </lineage>
</organism>
<dbReference type="Gramene" id="TVU04605">
    <property type="protein sequence ID" value="TVU04605"/>
    <property type="gene ID" value="EJB05_47725"/>
</dbReference>
<feature type="non-terminal residue" evidence="2">
    <location>
        <position position="1"/>
    </location>
</feature>
<feature type="compositionally biased region" description="Basic residues" evidence="1">
    <location>
        <begin position="119"/>
        <end position="128"/>
    </location>
</feature>
<dbReference type="AlphaFoldDB" id="A0A5J9SZZ5"/>
<proteinExistence type="predicted"/>
<comment type="caution">
    <text evidence="2">The sequence shown here is derived from an EMBL/GenBank/DDBJ whole genome shotgun (WGS) entry which is preliminary data.</text>
</comment>
<dbReference type="PANTHER" id="PTHR35167">
    <property type="entry name" value="OS05G0216466 PROTEIN"/>
    <property type="match status" value="1"/>
</dbReference>
<evidence type="ECO:0000313" key="3">
    <source>
        <dbReference type="Proteomes" id="UP000324897"/>
    </source>
</evidence>